<dbReference type="GO" id="GO:0015095">
    <property type="term" value="F:magnesium ion transmembrane transporter activity"/>
    <property type="evidence" value="ECO:0007669"/>
    <property type="project" value="UniProtKB-ARBA"/>
</dbReference>
<dbReference type="InterPro" id="IPR039204">
    <property type="entry name" value="MRS2-like"/>
</dbReference>
<dbReference type="Gene3D" id="3.30.70.100">
    <property type="match status" value="1"/>
</dbReference>
<keyword evidence="4" id="KW-1185">Reference proteome</keyword>
<name>A0A8J5HHY3_ZINOF</name>
<proteinExistence type="inferred from homology"/>
<evidence type="ECO:0000313" key="3">
    <source>
        <dbReference type="EMBL" id="KAG6516861.1"/>
    </source>
</evidence>
<comment type="similarity">
    <text evidence="1">Belongs to the CorA metal ion transporter (MIT) (TC 1.A.35.5) family.</text>
</comment>
<accession>A0A8J5HHY3</accession>
<evidence type="ECO:0000256" key="2">
    <source>
        <dbReference type="SAM" id="MobiDB-lite"/>
    </source>
</evidence>
<dbReference type="Proteomes" id="UP000734854">
    <property type="component" value="Unassembled WGS sequence"/>
</dbReference>
<evidence type="ECO:0000256" key="1">
    <source>
        <dbReference type="ARBA" id="ARBA00007535"/>
    </source>
</evidence>
<organism evidence="3 4">
    <name type="scientific">Zingiber officinale</name>
    <name type="common">Ginger</name>
    <name type="synonym">Amomum zingiber</name>
    <dbReference type="NCBI Taxonomy" id="94328"/>
    <lineage>
        <taxon>Eukaryota</taxon>
        <taxon>Viridiplantae</taxon>
        <taxon>Streptophyta</taxon>
        <taxon>Embryophyta</taxon>
        <taxon>Tracheophyta</taxon>
        <taxon>Spermatophyta</taxon>
        <taxon>Magnoliopsida</taxon>
        <taxon>Liliopsida</taxon>
        <taxon>Zingiberales</taxon>
        <taxon>Zingiberaceae</taxon>
        <taxon>Zingiber</taxon>
    </lineage>
</organism>
<feature type="compositionally biased region" description="Polar residues" evidence="2">
    <location>
        <begin position="399"/>
        <end position="410"/>
    </location>
</feature>
<dbReference type="EMBL" id="JACMSC010000006">
    <property type="protein sequence ID" value="KAG6516861.1"/>
    <property type="molecule type" value="Genomic_DNA"/>
</dbReference>
<dbReference type="Gene3D" id="1.20.58.340">
    <property type="entry name" value="Magnesium transport protein CorA, transmembrane region"/>
    <property type="match status" value="1"/>
</dbReference>
<comment type="caution">
    <text evidence="3">The sequence shown here is derived from an EMBL/GenBank/DDBJ whole genome shotgun (WGS) entry which is preliminary data.</text>
</comment>
<dbReference type="AlphaFoldDB" id="A0A8J5HHY3"/>
<dbReference type="PANTHER" id="PTHR13890:SF31">
    <property type="entry name" value="MAGNESIUM TRANSPORTER MRS2-2-RELATED"/>
    <property type="match status" value="1"/>
</dbReference>
<protein>
    <submittedName>
        <fullName evidence="3">Uncharacterized protein</fullName>
    </submittedName>
</protein>
<evidence type="ECO:0000313" key="4">
    <source>
        <dbReference type="Proteomes" id="UP000734854"/>
    </source>
</evidence>
<sequence>MSRPSYVSFSYHASVFSSPACVSILRFSSLASPFSTSPACVSSLASSIVLCFLHLQSCVSRLRLRPPFLHLQFCIIGDIYELFPPFEFQALEVALEAICHWLDARTKELEASAYPILDELTCKEGRKPTVEELQGLNKDKLHGVIDAELHGLTNEEERLVNVQKNKRGPTLMGKLTAAARWGKKVKIDYDNMGRPPYNANGRALQSYIGSIARSMVLINIKSWPDIPENIKQKVWEEISKEERVESVQKIVLEPPPGQALLERETDARGCLNFSRRRWVLRDLGMDKPTPFAPPLWSILHLCGGTLQDGDTVRGWVPRNNNRTGLDLVKCRSIAAVPAGVVSVSWDRDRLIVVGEGIDSVTLTVVLRKKMDPVGVELLSVGPYWKDDDEITWSPPPPLSASSQCLESSEPPTLLPFRSGKPLGSSPTLDGERVSAREDEVSTRRRVWLATADSLRLSVQVY</sequence>
<reference evidence="3 4" key="1">
    <citation type="submission" date="2020-08" db="EMBL/GenBank/DDBJ databases">
        <title>Plant Genome Project.</title>
        <authorList>
            <person name="Zhang R.-G."/>
        </authorList>
    </citation>
    <scope>NUCLEOTIDE SEQUENCE [LARGE SCALE GENOMIC DNA]</scope>
    <source>
        <tissue evidence="3">Rhizome</tissue>
    </source>
</reference>
<feature type="region of interest" description="Disordered" evidence="2">
    <location>
        <begin position="391"/>
        <end position="437"/>
    </location>
</feature>
<gene>
    <name evidence="3" type="ORF">ZIOFF_020234</name>
</gene>
<dbReference type="PANTHER" id="PTHR13890">
    <property type="entry name" value="RNA SPLICING PROTEIN MRS2, MITOCHONDRIAL"/>
    <property type="match status" value="1"/>
</dbReference>